<dbReference type="RefSeq" id="XP_040722527.1">
    <property type="nucleotide sequence ID" value="XM_040870097.1"/>
</dbReference>
<reference evidence="2 3" key="1">
    <citation type="submission" date="2016-07" db="EMBL/GenBank/DDBJ databases">
        <title>Pervasive Adenine N6-methylation of Active Genes in Fungi.</title>
        <authorList>
            <consortium name="DOE Joint Genome Institute"/>
            <person name="Mondo S.J."/>
            <person name="Dannebaum R.O."/>
            <person name="Kuo R.C."/>
            <person name="Labutti K."/>
            <person name="Haridas S."/>
            <person name="Kuo A."/>
            <person name="Salamov A."/>
            <person name="Ahrendt S.R."/>
            <person name="Lipzen A."/>
            <person name="Sullivan W."/>
            <person name="Andreopoulos W.B."/>
            <person name="Clum A."/>
            <person name="Lindquist E."/>
            <person name="Daum C."/>
            <person name="Ramamoorthy G.K."/>
            <person name="Gryganskyi A."/>
            <person name="Culley D."/>
            <person name="Magnuson J.K."/>
            <person name="James T.Y."/>
            <person name="O'Malley M.A."/>
            <person name="Stajich J.E."/>
            <person name="Spatafora J.W."/>
            <person name="Visel A."/>
            <person name="Grigoriev I.V."/>
        </authorList>
    </citation>
    <scope>NUCLEOTIDE SEQUENCE [LARGE SCALE GENOMIC DNA]</scope>
    <source>
        <strain evidence="2 3">12-1054</strain>
    </source>
</reference>
<organism evidence="2 3">
    <name type="scientific">Protomyces lactucae-debilis</name>
    <dbReference type="NCBI Taxonomy" id="2754530"/>
    <lineage>
        <taxon>Eukaryota</taxon>
        <taxon>Fungi</taxon>
        <taxon>Dikarya</taxon>
        <taxon>Ascomycota</taxon>
        <taxon>Taphrinomycotina</taxon>
        <taxon>Taphrinomycetes</taxon>
        <taxon>Taphrinales</taxon>
        <taxon>Protomycetaceae</taxon>
        <taxon>Protomyces</taxon>
    </lineage>
</organism>
<gene>
    <name evidence="2" type="ORF">BCR37DRAFT_383679</name>
</gene>
<evidence type="ECO:0000256" key="1">
    <source>
        <dbReference type="SAM" id="MobiDB-lite"/>
    </source>
</evidence>
<evidence type="ECO:0000313" key="3">
    <source>
        <dbReference type="Proteomes" id="UP000193685"/>
    </source>
</evidence>
<dbReference type="EMBL" id="MCFI01000024">
    <property type="protein sequence ID" value="ORY76074.1"/>
    <property type="molecule type" value="Genomic_DNA"/>
</dbReference>
<feature type="region of interest" description="Disordered" evidence="1">
    <location>
        <begin position="75"/>
        <end position="136"/>
    </location>
</feature>
<feature type="compositionally biased region" description="Polar residues" evidence="1">
    <location>
        <begin position="76"/>
        <end position="96"/>
    </location>
</feature>
<evidence type="ECO:0000313" key="2">
    <source>
        <dbReference type="EMBL" id="ORY76074.1"/>
    </source>
</evidence>
<proteinExistence type="predicted"/>
<keyword evidence="3" id="KW-1185">Reference proteome</keyword>
<protein>
    <submittedName>
        <fullName evidence="2">Uncharacterized protein</fullName>
    </submittedName>
</protein>
<dbReference type="AlphaFoldDB" id="A0A1Y2EXW3"/>
<name>A0A1Y2EXW3_PROLT</name>
<comment type="caution">
    <text evidence="2">The sequence shown here is derived from an EMBL/GenBank/DDBJ whole genome shotgun (WGS) entry which is preliminary data.</text>
</comment>
<dbReference type="Proteomes" id="UP000193685">
    <property type="component" value="Unassembled WGS sequence"/>
</dbReference>
<dbReference type="GeneID" id="63786696"/>
<sequence>MTKEPAGLRRVSREVPSVLNAGRRIHSQSVAELGKAIRHFERDFTSLARTEANRISMAISQHGPKNLQVAVRDDAQQSTQRFPTDNSNRGTTSAWQRQKPGSRGPTTRMTCRHDTHNGAPETSRHAMSKTTTRRRDKYVATHEIPCPTMSKTTTAIQKPHYHVVRYTSSFACLDPY</sequence>
<accession>A0A1Y2EXW3</accession>